<dbReference type="InParanoid" id="W2RJ20"/>
<reference evidence="2 3" key="1">
    <citation type="submission" date="2013-03" db="EMBL/GenBank/DDBJ databases">
        <title>The Genome Sequence of Phialophora europaea CBS 101466.</title>
        <authorList>
            <consortium name="The Broad Institute Genomics Platform"/>
            <person name="Cuomo C."/>
            <person name="de Hoog S."/>
            <person name="Gorbushina A."/>
            <person name="Walker B."/>
            <person name="Young S.K."/>
            <person name="Zeng Q."/>
            <person name="Gargeya S."/>
            <person name="Fitzgerald M."/>
            <person name="Haas B."/>
            <person name="Abouelleil A."/>
            <person name="Allen A.W."/>
            <person name="Alvarado L."/>
            <person name="Arachchi H.M."/>
            <person name="Berlin A.M."/>
            <person name="Chapman S.B."/>
            <person name="Gainer-Dewar J."/>
            <person name="Goldberg J."/>
            <person name="Griggs A."/>
            <person name="Gujja S."/>
            <person name="Hansen M."/>
            <person name="Howarth C."/>
            <person name="Imamovic A."/>
            <person name="Ireland A."/>
            <person name="Larimer J."/>
            <person name="McCowan C."/>
            <person name="Murphy C."/>
            <person name="Pearson M."/>
            <person name="Poon T.W."/>
            <person name="Priest M."/>
            <person name="Roberts A."/>
            <person name="Saif S."/>
            <person name="Shea T."/>
            <person name="Sisk P."/>
            <person name="Sykes S."/>
            <person name="Wortman J."/>
            <person name="Nusbaum C."/>
            <person name="Birren B."/>
        </authorList>
    </citation>
    <scope>NUCLEOTIDE SEQUENCE [LARGE SCALE GENOMIC DNA]</scope>
    <source>
        <strain evidence="2 3">CBS 101466</strain>
    </source>
</reference>
<dbReference type="EMBL" id="KB822725">
    <property type="protein sequence ID" value="ETN36482.1"/>
    <property type="molecule type" value="Genomic_DNA"/>
</dbReference>
<sequence length="170" mass="18746">MTSAGMQPTSASISLPPISSIDFRTQQAHHASPDVLQPMPPPQPPRQLPPLPHQQHYYNGGRTIPHQPEYVQQRAIYPGMQVASPYQLVSSRIPLPSTTDPSLIVAAPARHKTKEVKRRTKTGCLTCRKRRIKVSREIQIPPTLVFAFAWAGDQPCPRVCSICVATAVGE</sequence>
<name>W2RJ20_CYPE1</name>
<dbReference type="eggNOG" id="ENOG502T56F">
    <property type="taxonomic scope" value="Eukaryota"/>
</dbReference>
<feature type="compositionally biased region" description="Pro residues" evidence="1">
    <location>
        <begin position="38"/>
        <end position="49"/>
    </location>
</feature>
<feature type="region of interest" description="Disordered" evidence="1">
    <location>
        <begin position="25"/>
        <end position="49"/>
    </location>
</feature>
<keyword evidence="3" id="KW-1185">Reference proteome</keyword>
<protein>
    <submittedName>
        <fullName evidence="2">Uncharacterized protein</fullName>
    </submittedName>
</protein>
<dbReference type="HOGENOM" id="CLU_128300_0_0_1"/>
<dbReference type="OrthoDB" id="3598904at2759"/>
<evidence type="ECO:0000313" key="2">
    <source>
        <dbReference type="EMBL" id="ETN36482.1"/>
    </source>
</evidence>
<dbReference type="RefSeq" id="XP_008721300.1">
    <property type="nucleotide sequence ID" value="XM_008723078.1"/>
</dbReference>
<evidence type="ECO:0000256" key="1">
    <source>
        <dbReference type="SAM" id="MobiDB-lite"/>
    </source>
</evidence>
<dbReference type="GeneID" id="19976099"/>
<accession>W2RJ20</accession>
<proteinExistence type="predicted"/>
<dbReference type="VEuPathDB" id="FungiDB:HMPREF1541_08760"/>
<dbReference type="STRING" id="1220924.W2RJ20"/>
<dbReference type="Proteomes" id="UP000030752">
    <property type="component" value="Unassembled WGS sequence"/>
</dbReference>
<gene>
    <name evidence="2" type="ORF">HMPREF1541_08760</name>
</gene>
<evidence type="ECO:0000313" key="3">
    <source>
        <dbReference type="Proteomes" id="UP000030752"/>
    </source>
</evidence>
<organism evidence="2 3">
    <name type="scientific">Cyphellophora europaea (strain CBS 101466)</name>
    <name type="common">Phialophora europaea</name>
    <dbReference type="NCBI Taxonomy" id="1220924"/>
    <lineage>
        <taxon>Eukaryota</taxon>
        <taxon>Fungi</taxon>
        <taxon>Dikarya</taxon>
        <taxon>Ascomycota</taxon>
        <taxon>Pezizomycotina</taxon>
        <taxon>Eurotiomycetes</taxon>
        <taxon>Chaetothyriomycetidae</taxon>
        <taxon>Chaetothyriales</taxon>
        <taxon>Cyphellophoraceae</taxon>
        <taxon>Cyphellophora</taxon>
    </lineage>
</organism>
<dbReference type="AlphaFoldDB" id="W2RJ20"/>